<dbReference type="GO" id="GO:0031177">
    <property type="term" value="F:phosphopantetheine binding"/>
    <property type="evidence" value="ECO:0007669"/>
    <property type="project" value="TreeGrafter"/>
</dbReference>
<dbReference type="PROSITE" id="PS00455">
    <property type="entry name" value="AMP_BINDING"/>
    <property type="match status" value="1"/>
</dbReference>
<dbReference type="InterPro" id="IPR009081">
    <property type="entry name" value="PP-bd_ACP"/>
</dbReference>
<dbReference type="Gene3D" id="3.30.559.30">
    <property type="entry name" value="Nonribosomal peptide synthetase, condensation domain"/>
    <property type="match status" value="2"/>
</dbReference>
<dbReference type="PROSITE" id="PS00012">
    <property type="entry name" value="PHOSPHOPANTETHEINE"/>
    <property type="match status" value="1"/>
</dbReference>
<dbReference type="Gene3D" id="3.30.300.30">
    <property type="match status" value="1"/>
</dbReference>
<dbReference type="GO" id="GO:0016874">
    <property type="term" value="F:ligase activity"/>
    <property type="evidence" value="ECO:0007669"/>
    <property type="project" value="UniProtKB-KW"/>
</dbReference>
<dbReference type="FunFam" id="3.30.300.30:FF:000015">
    <property type="entry name" value="Nonribosomal peptide synthase SidD"/>
    <property type="match status" value="1"/>
</dbReference>
<gene>
    <name evidence="5" type="ORF">K431DRAFT_349776</name>
</gene>
<keyword evidence="3" id="KW-0436">Ligase</keyword>
<dbReference type="GO" id="GO:0043041">
    <property type="term" value="P:amino acid activation for nonribosomal peptide biosynthetic process"/>
    <property type="evidence" value="ECO:0007669"/>
    <property type="project" value="TreeGrafter"/>
</dbReference>
<sequence>MSSNKNVVSVLASIDPCHLPSLVYDHVASPSIGTYSSWISLPSKLTEDATSQLSDAHELYKLGFALLLKAYLRSDSVSFGLLINSRSGTRGVSATSEAQLLKASLDGLLPLIDNIQRLVHVPLGALERKSIGTMIREAEFEIGFKPFNTTLCLTDSSPDEGSIENIFGSKLVFRIDSDLPEATSYDKARVTLDYSTDLLDEWSAQNVIATFESILSTIATNANRRLDGLDLISSRDRKLINEWNANLPPAANQTLNEHFEKTFHDNVDKTVVYTSNGCFTYGELDDFSTVLALRLVKLGLKPNMVVPICMNKSRWVTVAMTAIWKAGGALTAMDPTHPDARLFAIIEELDAKIIISDAAHVSRFENAGIHLVSGIESLPRFPEPEDCPSSRAEAWHMGGVKPDDLAFVAFTSGSSGKPKGVMHTHNRLTSEHLSYIWNVEYGGDARILQFASYAYIAGVGENFRTMLHGTTLCVASETERTSDLAGFIARSGATRSYMTPSLIRTLNPKDIPSLKNLVVGGEPIDRDLEGIWAGHVHFIHLYGASEGGFMIKESRSDAHLQGKGVLPIGGLSWLVDPQDVDKLVPIGAAGEIIFESHELAAGYLNDPVKTSKTFIQPPTWARSRAAATGCRYLRMGDLGRYERDGSMTILGRADTQVKIHGQRIELQDIEYNLRNLLPPGSDAVVELVKPFDAPDRPILVAFCRLEQEDIPSGRSGTTHDDLSVVSGARKELEKALPSHMIPKAFLTVEQLPYNSSGKTDRKSLREDATKLGSEYLLATSLGTRDEHQERPATEKERIIAELWANILHREVESIGRRDSFLALGGDSLAAIRLVSAARLRKLELTTVNVLRHPVLQNIAELANISQVNPGVLAPSADCVSSLSNGTVHLKATDFQEWAVLEGALSGGWIDHLAYDFSGRVDLEILEESCKRLVQAHPILRAVFVLEGDQIHLDIPPEQKLTFEVHQAALDELEDMSRRIYAKDRISPLGRPIVRFNLIKVSPIRCRLIMRLSHAQYDGFCAAIFGEHLRLLYFSRPLPHTLPFHEYVSRIQEHDAIHNAELYWQGYLKGSSIPTLVNRKKAGLPFDNTLDGEIVRSVAEPNLQTFEVNTSALVKAAWALTISTLSQSNDVVFGDFIAGRQGDIPGIETVVGPCVNFTPVRVRMFSELTGLELVKQVQADSISAIPYESLGFKHIFRNCTEWGPQVRFSSIVNFINVEATSFRTEVWQHGDVHERLEVQSIYEEQQHDKTDLWLLCLPGHLASENNAETESGKTLELHFRYSKRLYQARTIDKIASLYCEALESLAASLDRPISIPQISDEEGPLLIPDLN</sequence>
<dbReference type="SUPFAM" id="SSF47336">
    <property type="entry name" value="ACP-like"/>
    <property type="match status" value="1"/>
</dbReference>
<dbReference type="CDD" id="cd19542">
    <property type="entry name" value="CT_NRPS-like"/>
    <property type="match status" value="1"/>
</dbReference>
<dbReference type="Gene3D" id="3.30.559.10">
    <property type="entry name" value="Chloramphenicol acetyltransferase-like domain"/>
    <property type="match status" value="1"/>
</dbReference>
<comment type="caution">
    <text evidence="5">The sequence shown here is derived from an EMBL/GenBank/DDBJ whole genome shotgun (WGS) entry which is preliminary data.</text>
</comment>
<protein>
    <submittedName>
        <fullName evidence="5">Nonribosomal peptide synthetase 6</fullName>
    </submittedName>
</protein>
<evidence type="ECO:0000313" key="6">
    <source>
        <dbReference type="Proteomes" id="UP000799441"/>
    </source>
</evidence>
<dbReference type="PANTHER" id="PTHR45527:SF16">
    <property type="entry name" value="NONRIBOSOMAL PEPTIDE SYNTHASE ATNA-RELATED"/>
    <property type="match status" value="1"/>
</dbReference>
<dbReference type="GO" id="GO:0044550">
    <property type="term" value="P:secondary metabolite biosynthetic process"/>
    <property type="evidence" value="ECO:0007669"/>
    <property type="project" value="TreeGrafter"/>
</dbReference>
<dbReference type="CDD" id="cd05918">
    <property type="entry name" value="A_NRPS_SidN3_like"/>
    <property type="match status" value="1"/>
</dbReference>
<dbReference type="Pfam" id="PF00501">
    <property type="entry name" value="AMP-binding"/>
    <property type="match status" value="1"/>
</dbReference>
<name>A0A9P4Q0F5_9PEZI</name>
<dbReference type="PROSITE" id="PS50075">
    <property type="entry name" value="CARRIER"/>
    <property type="match status" value="1"/>
</dbReference>
<evidence type="ECO:0000256" key="2">
    <source>
        <dbReference type="ARBA" id="ARBA00022553"/>
    </source>
</evidence>
<dbReference type="Pfam" id="PF00668">
    <property type="entry name" value="Condensation"/>
    <property type="match status" value="1"/>
</dbReference>
<dbReference type="InterPro" id="IPR045851">
    <property type="entry name" value="AMP-bd_C_sf"/>
</dbReference>
<accession>A0A9P4Q0F5</accession>
<evidence type="ECO:0000259" key="4">
    <source>
        <dbReference type="PROSITE" id="PS50075"/>
    </source>
</evidence>
<keyword evidence="2" id="KW-0597">Phosphoprotein</keyword>
<keyword evidence="6" id="KW-1185">Reference proteome</keyword>
<dbReference type="Proteomes" id="UP000799441">
    <property type="component" value="Unassembled WGS sequence"/>
</dbReference>
<organism evidence="5 6">
    <name type="scientific">Polychaeton citri CBS 116435</name>
    <dbReference type="NCBI Taxonomy" id="1314669"/>
    <lineage>
        <taxon>Eukaryota</taxon>
        <taxon>Fungi</taxon>
        <taxon>Dikarya</taxon>
        <taxon>Ascomycota</taxon>
        <taxon>Pezizomycotina</taxon>
        <taxon>Dothideomycetes</taxon>
        <taxon>Dothideomycetidae</taxon>
        <taxon>Capnodiales</taxon>
        <taxon>Capnodiaceae</taxon>
        <taxon>Polychaeton</taxon>
    </lineage>
</organism>
<dbReference type="EMBL" id="MU003850">
    <property type="protein sequence ID" value="KAF2717190.1"/>
    <property type="molecule type" value="Genomic_DNA"/>
</dbReference>
<evidence type="ECO:0000313" key="5">
    <source>
        <dbReference type="EMBL" id="KAF2717190.1"/>
    </source>
</evidence>
<dbReference type="InterPro" id="IPR042099">
    <property type="entry name" value="ANL_N_sf"/>
</dbReference>
<dbReference type="InterPro" id="IPR000873">
    <property type="entry name" value="AMP-dep_synth/lig_dom"/>
</dbReference>
<dbReference type="InterPro" id="IPR006162">
    <property type="entry name" value="Ppantetheine_attach_site"/>
</dbReference>
<dbReference type="Pfam" id="PF00550">
    <property type="entry name" value="PP-binding"/>
    <property type="match status" value="1"/>
</dbReference>
<dbReference type="SUPFAM" id="SSF56801">
    <property type="entry name" value="Acetyl-CoA synthetase-like"/>
    <property type="match status" value="1"/>
</dbReference>
<dbReference type="PANTHER" id="PTHR45527">
    <property type="entry name" value="NONRIBOSOMAL PEPTIDE SYNTHETASE"/>
    <property type="match status" value="1"/>
</dbReference>
<dbReference type="Gene3D" id="1.10.1200.10">
    <property type="entry name" value="ACP-like"/>
    <property type="match status" value="1"/>
</dbReference>
<dbReference type="SUPFAM" id="SSF52777">
    <property type="entry name" value="CoA-dependent acyltransferases"/>
    <property type="match status" value="3"/>
</dbReference>
<reference evidence="5" key="1">
    <citation type="journal article" date="2020" name="Stud. Mycol.">
        <title>101 Dothideomycetes genomes: a test case for predicting lifestyles and emergence of pathogens.</title>
        <authorList>
            <person name="Haridas S."/>
            <person name="Albert R."/>
            <person name="Binder M."/>
            <person name="Bloem J."/>
            <person name="Labutti K."/>
            <person name="Salamov A."/>
            <person name="Andreopoulos B."/>
            <person name="Baker S."/>
            <person name="Barry K."/>
            <person name="Bills G."/>
            <person name="Bluhm B."/>
            <person name="Cannon C."/>
            <person name="Castanera R."/>
            <person name="Culley D."/>
            <person name="Daum C."/>
            <person name="Ezra D."/>
            <person name="Gonzalez J."/>
            <person name="Henrissat B."/>
            <person name="Kuo A."/>
            <person name="Liang C."/>
            <person name="Lipzen A."/>
            <person name="Lutzoni F."/>
            <person name="Magnuson J."/>
            <person name="Mondo S."/>
            <person name="Nolan M."/>
            <person name="Ohm R."/>
            <person name="Pangilinan J."/>
            <person name="Park H.-J."/>
            <person name="Ramirez L."/>
            <person name="Alfaro M."/>
            <person name="Sun H."/>
            <person name="Tritt A."/>
            <person name="Yoshinaga Y."/>
            <person name="Zwiers L.-H."/>
            <person name="Turgeon B."/>
            <person name="Goodwin S."/>
            <person name="Spatafora J."/>
            <person name="Crous P."/>
            <person name="Grigoriev I."/>
        </authorList>
    </citation>
    <scope>NUCLEOTIDE SEQUENCE</scope>
    <source>
        <strain evidence="5">CBS 116435</strain>
    </source>
</reference>
<dbReference type="InterPro" id="IPR020845">
    <property type="entry name" value="AMP-binding_CS"/>
</dbReference>
<dbReference type="GO" id="GO:0005737">
    <property type="term" value="C:cytoplasm"/>
    <property type="evidence" value="ECO:0007669"/>
    <property type="project" value="TreeGrafter"/>
</dbReference>
<dbReference type="OrthoDB" id="416786at2759"/>
<feature type="domain" description="Carrier" evidence="4">
    <location>
        <begin position="790"/>
        <end position="866"/>
    </location>
</feature>
<dbReference type="InterPro" id="IPR036736">
    <property type="entry name" value="ACP-like_sf"/>
</dbReference>
<evidence type="ECO:0000256" key="1">
    <source>
        <dbReference type="ARBA" id="ARBA00022450"/>
    </source>
</evidence>
<dbReference type="InterPro" id="IPR001242">
    <property type="entry name" value="Condensation_dom"/>
</dbReference>
<proteinExistence type="predicted"/>
<evidence type="ECO:0000256" key="3">
    <source>
        <dbReference type="ARBA" id="ARBA00022598"/>
    </source>
</evidence>
<keyword evidence="1" id="KW-0596">Phosphopantetheine</keyword>
<dbReference type="Gene3D" id="3.40.50.12780">
    <property type="entry name" value="N-terminal domain of ligase-like"/>
    <property type="match status" value="1"/>
</dbReference>
<dbReference type="InterPro" id="IPR023213">
    <property type="entry name" value="CAT-like_dom_sf"/>
</dbReference>